<dbReference type="Gene3D" id="1.20.5.340">
    <property type="match status" value="1"/>
</dbReference>
<feature type="compositionally biased region" description="Low complexity" evidence="11">
    <location>
        <begin position="17"/>
        <end position="28"/>
    </location>
</feature>
<dbReference type="GO" id="GO:0005813">
    <property type="term" value="C:centrosome"/>
    <property type="evidence" value="ECO:0007669"/>
    <property type="project" value="Ensembl"/>
</dbReference>
<name>A0A3Q2L0Y8_HORSE</name>
<comment type="subcellular location">
    <subcellularLocation>
        <location evidence="1">Cytoplasm</location>
        <location evidence="1">Cytoskeleton</location>
    </subcellularLocation>
    <subcellularLocation>
        <location evidence="9">Presynapse</location>
    </subcellularLocation>
</comment>
<feature type="coiled-coil region" evidence="10">
    <location>
        <begin position="1083"/>
        <end position="1110"/>
    </location>
</feature>
<evidence type="ECO:0000256" key="3">
    <source>
        <dbReference type="ARBA" id="ARBA00022490"/>
    </source>
</evidence>
<dbReference type="Ensembl" id="ENSECAT00000040882.2">
    <property type="protein sequence ID" value="ENSECAP00000030886.2"/>
    <property type="gene ID" value="ENSECAG00000024908.4"/>
</dbReference>
<keyword evidence="4" id="KW-0597">Phosphoprotein</keyword>
<keyword evidence="6 10" id="KW-0175">Coiled coil</keyword>
<reference evidence="13 14" key="1">
    <citation type="journal article" date="2009" name="Science">
        <title>Genome sequence, comparative analysis, and population genetics of the domestic horse.</title>
        <authorList>
            <consortium name="Broad Institute Genome Sequencing Platform"/>
            <consortium name="Broad Institute Whole Genome Assembly Team"/>
            <person name="Wade C.M."/>
            <person name="Giulotto E."/>
            <person name="Sigurdsson S."/>
            <person name="Zoli M."/>
            <person name="Gnerre S."/>
            <person name="Imsland F."/>
            <person name="Lear T.L."/>
            <person name="Adelson D.L."/>
            <person name="Bailey E."/>
            <person name="Bellone R.R."/>
            <person name="Bloecker H."/>
            <person name="Distl O."/>
            <person name="Edgar R.C."/>
            <person name="Garber M."/>
            <person name="Leeb T."/>
            <person name="Mauceli E."/>
            <person name="MacLeod J.N."/>
            <person name="Penedo M.C.T."/>
            <person name="Raison J.M."/>
            <person name="Sharpe T."/>
            <person name="Vogel J."/>
            <person name="Andersson L."/>
            <person name="Antczak D.F."/>
            <person name="Biagi T."/>
            <person name="Binns M.M."/>
            <person name="Chowdhary B.P."/>
            <person name="Coleman S.J."/>
            <person name="Della Valle G."/>
            <person name="Fryc S."/>
            <person name="Guerin G."/>
            <person name="Hasegawa T."/>
            <person name="Hill E.W."/>
            <person name="Jurka J."/>
            <person name="Kiialainen A."/>
            <person name="Lindgren G."/>
            <person name="Liu J."/>
            <person name="Magnani E."/>
            <person name="Mickelson J.R."/>
            <person name="Murray J."/>
            <person name="Nergadze S.G."/>
            <person name="Onofrio R."/>
            <person name="Pedroni S."/>
            <person name="Piras M.F."/>
            <person name="Raudsepp T."/>
            <person name="Rocchi M."/>
            <person name="Roeed K.H."/>
            <person name="Ryder O.A."/>
            <person name="Searle S."/>
            <person name="Skow L."/>
            <person name="Swinburne J.E."/>
            <person name="Syvaenen A.C."/>
            <person name="Tozaki T."/>
            <person name="Valberg S.J."/>
            <person name="Vaudin M."/>
            <person name="White J.R."/>
            <person name="Zody M.C."/>
            <person name="Lander E.S."/>
            <person name="Lindblad-Toh K."/>
        </authorList>
    </citation>
    <scope>NUCLEOTIDE SEQUENCE [LARGE SCALE GENOMIC DNA]</scope>
    <source>
        <strain evidence="13 14">Thoroughbred</strain>
    </source>
</reference>
<proteinExistence type="predicted"/>
<dbReference type="Pfam" id="PF09457">
    <property type="entry name" value="RBD-FIP"/>
    <property type="match status" value="1"/>
</dbReference>
<evidence type="ECO:0000256" key="8">
    <source>
        <dbReference type="ARBA" id="ARBA00023273"/>
    </source>
</evidence>
<feature type="coiled-coil region" evidence="10">
    <location>
        <begin position="151"/>
        <end position="178"/>
    </location>
</feature>
<dbReference type="AlphaFoldDB" id="A0A3Q2L0Y8"/>
<reference evidence="13" key="2">
    <citation type="submission" date="2025-08" db="UniProtKB">
        <authorList>
            <consortium name="Ensembl"/>
        </authorList>
    </citation>
    <scope>IDENTIFICATION</scope>
    <source>
        <strain evidence="13">Thoroughbred</strain>
    </source>
</reference>
<evidence type="ECO:0000256" key="1">
    <source>
        <dbReference type="ARBA" id="ARBA00004245"/>
    </source>
</evidence>
<evidence type="ECO:0000313" key="14">
    <source>
        <dbReference type="Proteomes" id="UP000002281"/>
    </source>
</evidence>
<dbReference type="STRING" id="9796.ENSECAP00000030886"/>
<feature type="coiled-coil region" evidence="10">
    <location>
        <begin position="215"/>
        <end position="280"/>
    </location>
</feature>
<keyword evidence="3" id="KW-0963">Cytoplasm</keyword>
<keyword evidence="8" id="KW-0966">Cell projection</keyword>
<sequence length="1137" mass="130552">MYGSARSVGKVEPSNQSPGRSPRLPRSPRLGHRRTNSTGGSSGSSVGGGSGKTLSMENIQSLNAAYATSGPMYLSDHENVGSETPKSTMTLGRSGGRLPYGVRMTAMGSSPNIASSGVASDTIAFGEHHLPPVSMASTVPHSLRQARDNTIMDLQTQLKEVLRENDLLRKDVEVKESKLSSSMNSIKTFWSPELKKERALRKDEASKITIWKEQYRVVQEENQHMQMTIQALQDELRIQRDLNQLFQQDSSSRAGEPCVAELTEENFQRLHAEHERQAKELFLLRKTLEEMELRIETQKQTLNARDESIKKLLEMLQSKGLSAKATEEDHERTRRLAEAEMHVHHLESLLEQKEKENNMLREEMHRRFENAPDSAKTKALQTVIEMKDSKISSMERGLRDLEEEIQMLKSNGALSTEEREEEMKQMEVYRSHSKFMKNKVEQLKEELSSKEAQGEELKKRAAGLQAEIGQVKQELSRKDTELLALQTKLETLTNQFSDSKQHIEVLKESLTAKEQRAAILQTEVDALRLRLEEKETMLNKKTKQIQDMAEEKGTQAGEIHDLKDMLDVKERKVNVLQKKVSLYCDEFPSYDRFCCIPRNLIENLQEQLRDKEKQMSSLKERVKSLQADTTNTDTALTTLEEALAEKERTIERLKEQRDRDEREKQEEIDNYKKDLKDLKEKVSLLQGDLSEKEASLLDLKEHASSLASSGLKKDSRLKTLEIALEQKKEECLKMELQLKKAHEATLEARASPEMSDRIQQLEKEIARYKDESSKAQAEVDRLLEILKEVENEKNDKDKKIAELERQVKDQNKKVANLKHKEQVEKKKSAQMLEEARRREDNLNDSSQQLQDSLRKKDDRIEELEEALRESVQITAEREMVLAQEESARTNAEKQVEELLMAMEKVKQELESMKAKLSSTQQSLAEKETHLTNLRAERRKHLEEVLEMKQEALLAAISEKDANIALLELSSSKKKTQEEVAALKREKDRLVQQLKQQTQNRMKLMADNYEDDHFKSSHSNQTHRKPSPDQIIQSLLELDQNRSKLKLYIGHLTALCHDRDPLILRGLTPPASYNLDDDQAAWENELQKMTQEQLQNELEKGERDNADLQEFANAILQQIADHCPDILEQVVNALEESS</sequence>
<dbReference type="ExpressionAtlas" id="A0A3Q2L0Y8">
    <property type="expression patterns" value="baseline"/>
</dbReference>
<keyword evidence="2" id="KW-0813">Transport</keyword>
<dbReference type="InterPro" id="IPR019018">
    <property type="entry name" value="Rab-bd_FIP-RBD"/>
</dbReference>
<dbReference type="InParanoid" id="A0A3Q2L0Y8"/>
<evidence type="ECO:0000256" key="9">
    <source>
        <dbReference type="ARBA" id="ARBA00034106"/>
    </source>
</evidence>
<evidence type="ECO:0000256" key="4">
    <source>
        <dbReference type="ARBA" id="ARBA00022553"/>
    </source>
</evidence>
<dbReference type="GO" id="GO:0008385">
    <property type="term" value="C:IkappaB kinase complex"/>
    <property type="evidence" value="ECO:0007669"/>
    <property type="project" value="Ensembl"/>
</dbReference>
<dbReference type="FunFam" id="1.20.5.2440:FF:000005">
    <property type="entry name" value="ELKS/Rab6-interacting/CAST family member 1 isoform X1"/>
    <property type="match status" value="1"/>
</dbReference>
<evidence type="ECO:0000256" key="6">
    <source>
        <dbReference type="ARBA" id="ARBA00023054"/>
    </source>
</evidence>
<feature type="compositionally biased region" description="Basic and acidic residues" evidence="11">
    <location>
        <begin position="819"/>
        <end position="841"/>
    </location>
</feature>
<dbReference type="FunCoup" id="A0A3Q2L0Y8">
    <property type="interactions" value="1355"/>
</dbReference>
<gene>
    <name evidence="13 15" type="primary">ERC1</name>
</gene>
<evidence type="ECO:0000256" key="10">
    <source>
        <dbReference type="SAM" id="Coils"/>
    </source>
</evidence>
<dbReference type="SUPFAM" id="SSF144270">
    <property type="entry name" value="Eferin C-derminal domain-like"/>
    <property type="match status" value="1"/>
</dbReference>
<keyword evidence="14" id="KW-1185">Reference proteome</keyword>
<evidence type="ECO:0000256" key="5">
    <source>
        <dbReference type="ARBA" id="ARBA00023018"/>
    </source>
</evidence>
<dbReference type="InterPro" id="IPR037245">
    <property type="entry name" value="FIP-RBD_C_sf"/>
</dbReference>
<keyword evidence="7" id="KW-0206">Cytoskeleton</keyword>
<dbReference type="GO" id="GO:0030424">
    <property type="term" value="C:axon"/>
    <property type="evidence" value="ECO:0007669"/>
    <property type="project" value="UniProtKB-SubCell"/>
</dbReference>
<dbReference type="GO" id="GO:0036064">
    <property type="term" value="C:ciliary basal body"/>
    <property type="evidence" value="ECO:0007669"/>
    <property type="project" value="Ensembl"/>
</dbReference>
<feature type="region of interest" description="Disordered" evidence="11">
    <location>
        <begin position="1"/>
        <end position="54"/>
    </location>
</feature>
<evidence type="ECO:0000256" key="11">
    <source>
        <dbReference type="SAM" id="MobiDB-lite"/>
    </source>
</evidence>
<feature type="compositionally biased region" description="Gly residues" evidence="11">
    <location>
        <begin position="40"/>
        <end position="51"/>
    </location>
</feature>
<organism evidence="13 14">
    <name type="scientific">Equus caballus</name>
    <name type="common">Horse</name>
    <dbReference type="NCBI Taxonomy" id="9796"/>
    <lineage>
        <taxon>Eukaryota</taxon>
        <taxon>Metazoa</taxon>
        <taxon>Chordata</taxon>
        <taxon>Craniata</taxon>
        <taxon>Vertebrata</taxon>
        <taxon>Euteleostomi</taxon>
        <taxon>Mammalia</taxon>
        <taxon>Eutheria</taxon>
        <taxon>Laurasiatheria</taxon>
        <taxon>Perissodactyla</taxon>
        <taxon>Equidae</taxon>
        <taxon>Equus</taxon>
    </lineage>
</organism>
<dbReference type="VGNC" id="VGNC:17653">
    <property type="gene designation" value="ERC1"/>
</dbReference>
<dbReference type="PANTHER" id="PTHR18861">
    <property type="entry name" value="ELKS/RAB6-INTERACTING/CAST PROTEIN"/>
    <property type="match status" value="1"/>
</dbReference>
<reference evidence="13" key="3">
    <citation type="submission" date="2025-09" db="UniProtKB">
        <authorList>
            <consortium name="Ensembl"/>
        </authorList>
    </citation>
    <scope>IDENTIFICATION</scope>
    <source>
        <strain evidence="13">Thoroughbred</strain>
    </source>
</reference>
<protein>
    <submittedName>
        <fullName evidence="13">ELKS/RAB6-interacting/CAST family member 1</fullName>
    </submittedName>
</protein>
<dbReference type="InterPro" id="IPR019323">
    <property type="entry name" value="ELKS/CAST"/>
</dbReference>
<evidence type="ECO:0000259" key="12">
    <source>
        <dbReference type="PROSITE" id="PS51511"/>
    </source>
</evidence>
<evidence type="ECO:0000256" key="7">
    <source>
        <dbReference type="ARBA" id="ARBA00023212"/>
    </source>
</evidence>
<feature type="domain" description="FIP-RBD" evidence="12">
    <location>
        <begin position="1067"/>
        <end position="1129"/>
    </location>
</feature>
<dbReference type="Bgee" id="ENSECAG00000024908">
    <property type="expression patterns" value="Expressed in cerebellum and 23 other cell types or tissues"/>
</dbReference>
<dbReference type="PANTHER" id="PTHR18861:SF1">
    <property type="entry name" value="ELKS_RAB6-INTERACTING_CAST FAMILY MEMBER 1"/>
    <property type="match status" value="1"/>
</dbReference>
<dbReference type="PaxDb" id="9796-ENSECAP00000030886"/>
<keyword evidence="5" id="KW-0770">Synapse</keyword>
<dbReference type="Proteomes" id="UP000002281">
    <property type="component" value="Chromosome 6"/>
</dbReference>
<evidence type="ECO:0000313" key="13">
    <source>
        <dbReference type="Ensembl" id="ENSECAP00000030886.2"/>
    </source>
</evidence>
<dbReference type="PROSITE" id="PS51511">
    <property type="entry name" value="FIP_RBD"/>
    <property type="match status" value="1"/>
</dbReference>
<evidence type="ECO:0000313" key="15">
    <source>
        <dbReference type="VGNC" id="VGNC:17653"/>
    </source>
</evidence>
<accession>A0A3Q2L0Y8</accession>
<evidence type="ECO:0000256" key="2">
    <source>
        <dbReference type="ARBA" id="ARBA00022448"/>
    </source>
</evidence>
<dbReference type="Pfam" id="PF10174">
    <property type="entry name" value="Cast"/>
    <property type="match status" value="1"/>
</dbReference>
<dbReference type="GO" id="GO:0098793">
    <property type="term" value="C:presynapse"/>
    <property type="evidence" value="ECO:0007669"/>
    <property type="project" value="UniProtKB-ARBA"/>
</dbReference>
<dbReference type="Gene3D" id="1.20.5.2440">
    <property type="match status" value="1"/>
</dbReference>
<dbReference type="SUPFAM" id="SSF57997">
    <property type="entry name" value="Tropomyosin"/>
    <property type="match status" value="1"/>
</dbReference>
<dbReference type="GeneTree" id="ENSGT00650000093320"/>
<dbReference type="GO" id="GO:0006355">
    <property type="term" value="P:regulation of DNA-templated transcription"/>
    <property type="evidence" value="ECO:0007669"/>
    <property type="project" value="Ensembl"/>
</dbReference>
<feature type="region of interest" description="Disordered" evidence="11">
    <location>
        <begin position="819"/>
        <end position="857"/>
    </location>
</feature>